<dbReference type="PROSITE" id="PS51502">
    <property type="entry name" value="S_R_A_B_BARREL"/>
    <property type="match status" value="2"/>
</dbReference>
<dbReference type="Gene3D" id="3.30.70.100">
    <property type="match status" value="2"/>
</dbReference>
<dbReference type="InterPro" id="IPR011008">
    <property type="entry name" value="Dimeric_a/b-barrel"/>
</dbReference>
<dbReference type="EMBL" id="SDRB02010777">
    <property type="protein sequence ID" value="THG04409.1"/>
    <property type="molecule type" value="Genomic_DNA"/>
</dbReference>
<name>A0A4S4DN59_CAMSN</name>
<evidence type="ECO:0000313" key="3">
    <source>
        <dbReference type="EMBL" id="THG04409.1"/>
    </source>
</evidence>
<dbReference type="PANTHER" id="PTHR33178">
    <property type="match status" value="1"/>
</dbReference>
<dbReference type="AlphaFoldDB" id="A0A4S4DN59"/>
<evidence type="ECO:0000313" key="4">
    <source>
        <dbReference type="Proteomes" id="UP000306102"/>
    </source>
</evidence>
<comment type="subunit">
    <text evidence="1">Homodimer.</text>
</comment>
<reference evidence="3 4" key="1">
    <citation type="journal article" date="2018" name="Proc. Natl. Acad. Sci. U.S.A.">
        <title>Draft genome sequence of Camellia sinensis var. sinensis provides insights into the evolution of the tea genome and tea quality.</title>
        <authorList>
            <person name="Wei C."/>
            <person name="Yang H."/>
            <person name="Wang S."/>
            <person name="Zhao J."/>
            <person name="Liu C."/>
            <person name="Gao L."/>
            <person name="Xia E."/>
            <person name="Lu Y."/>
            <person name="Tai Y."/>
            <person name="She G."/>
            <person name="Sun J."/>
            <person name="Cao H."/>
            <person name="Tong W."/>
            <person name="Gao Q."/>
            <person name="Li Y."/>
            <person name="Deng W."/>
            <person name="Jiang X."/>
            <person name="Wang W."/>
            <person name="Chen Q."/>
            <person name="Zhang S."/>
            <person name="Li H."/>
            <person name="Wu J."/>
            <person name="Wang P."/>
            <person name="Li P."/>
            <person name="Shi C."/>
            <person name="Zheng F."/>
            <person name="Jian J."/>
            <person name="Huang B."/>
            <person name="Shan D."/>
            <person name="Shi M."/>
            <person name="Fang C."/>
            <person name="Yue Y."/>
            <person name="Li F."/>
            <person name="Li D."/>
            <person name="Wei S."/>
            <person name="Han B."/>
            <person name="Jiang C."/>
            <person name="Yin Y."/>
            <person name="Xia T."/>
            <person name="Zhang Z."/>
            <person name="Bennetzen J.L."/>
            <person name="Zhao S."/>
            <person name="Wan X."/>
        </authorList>
    </citation>
    <scope>NUCLEOTIDE SEQUENCE [LARGE SCALE GENOMIC DNA]</scope>
    <source>
        <strain evidence="4">cv. Shuchazao</strain>
        <tissue evidence="3">Leaf</tissue>
    </source>
</reference>
<dbReference type="Proteomes" id="UP000306102">
    <property type="component" value="Unassembled WGS sequence"/>
</dbReference>
<dbReference type="Pfam" id="PF07876">
    <property type="entry name" value="Dabb"/>
    <property type="match status" value="2"/>
</dbReference>
<feature type="domain" description="Stress-response A/B barrel" evidence="2">
    <location>
        <begin position="169"/>
        <end position="264"/>
    </location>
</feature>
<evidence type="ECO:0000259" key="2">
    <source>
        <dbReference type="PROSITE" id="PS51502"/>
    </source>
</evidence>
<comment type="caution">
    <text evidence="3">The sequence shown here is derived from an EMBL/GenBank/DDBJ whole genome shotgun (WGS) entry which is preliminary data.</text>
</comment>
<dbReference type="STRING" id="542762.A0A4S4DN59"/>
<dbReference type="SMART" id="SM00886">
    <property type="entry name" value="Dabb"/>
    <property type="match status" value="2"/>
</dbReference>
<sequence length="274" mass="30253">MVVTKLCMTARTHFLSLPQLCRSPLTLGGNRHLLLQRRFKQLHSSSSPPPISPIKMSTQIIEHIVLFKVKPDTDPSKIDSMITGLNSLISLHQVLHLTAGPLLRTQSSPFPFTHLLHSRYNSKDDLTAYSDHPSHLTVVTDFVKPICDDIMAVDWVADSSTPRLPSGSAMRVTFLKLKEGLVDTEKKREILGVIGGIKDIFPSIDQICFGENFSPARAKGFSIASIAILPGLSELEALDSNSELVNLQKDKVRDLLDSVIVLDYVIPKPQNASL</sequence>
<accession>A0A4S4DN59</accession>
<dbReference type="PANTHER" id="PTHR33178:SF3">
    <property type="entry name" value="STRESS-RESPONSE A_B BARREL DOMAIN-CONTAINING PROTEIN UP3"/>
    <property type="match status" value="1"/>
</dbReference>
<gene>
    <name evidence="3" type="ORF">TEA_029257</name>
</gene>
<dbReference type="InterPro" id="IPR013097">
    <property type="entry name" value="Dabb"/>
</dbReference>
<protein>
    <recommendedName>
        <fullName evidence="2">Stress-response A/B barrel domain-containing protein</fullName>
    </recommendedName>
</protein>
<evidence type="ECO:0000256" key="1">
    <source>
        <dbReference type="ARBA" id="ARBA00011738"/>
    </source>
</evidence>
<keyword evidence="4" id="KW-1185">Reference proteome</keyword>
<feature type="domain" description="Stress-response A/B barrel" evidence="2">
    <location>
        <begin position="61"/>
        <end position="155"/>
    </location>
</feature>
<dbReference type="SUPFAM" id="SSF54909">
    <property type="entry name" value="Dimeric alpha+beta barrel"/>
    <property type="match status" value="2"/>
</dbReference>
<organism evidence="3 4">
    <name type="scientific">Camellia sinensis var. sinensis</name>
    <name type="common">China tea</name>
    <dbReference type="NCBI Taxonomy" id="542762"/>
    <lineage>
        <taxon>Eukaryota</taxon>
        <taxon>Viridiplantae</taxon>
        <taxon>Streptophyta</taxon>
        <taxon>Embryophyta</taxon>
        <taxon>Tracheophyta</taxon>
        <taxon>Spermatophyta</taxon>
        <taxon>Magnoliopsida</taxon>
        <taxon>eudicotyledons</taxon>
        <taxon>Gunneridae</taxon>
        <taxon>Pentapetalae</taxon>
        <taxon>asterids</taxon>
        <taxon>Ericales</taxon>
        <taxon>Theaceae</taxon>
        <taxon>Camellia</taxon>
    </lineage>
</organism>
<dbReference type="InterPro" id="IPR044662">
    <property type="entry name" value="HS1/DABB1-like"/>
</dbReference>
<proteinExistence type="predicted"/>